<dbReference type="Pfam" id="PF17862">
    <property type="entry name" value="AAA_lid_3"/>
    <property type="match status" value="1"/>
</dbReference>
<reference evidence="4 5" key="1">
    <citation type="submission" date="2015-09" db="EMBL/GenBank/DDBJ databases">
        <title>Draft genome of the parasitic nematode Teladorsagia circumcincta isolate WARC Sus (inbred).</title>
        <authorList>
            <person name="Mitreva M."/>
        </authorList>
    </citation>
    <scope>NUCLEOTIDE SEQUENCE [LARGE SCALE GENOMIC DNA]</scope>
    <source>
        <strain evidence="4 5">S</strain>
    </source>
</reference>
<sequence length="107" mass="11946">MEHVFQNGTHPKLSPDVDFDKLSHLPELDGFTGADLAALVHEASIIALKARLFGGDLGLDAVAMEHFLKAIQNIRPSVTEADRKKYMKMKEIYGVKRRVQQVEEASN</sequence>
<proteinExistence type="predicted"/>
<organism evidence="4 5">
    <name type="scientific">Teladorsagia circumcincta</name>
    <name type="common">Brown stomach worm</name>
    <name type="synonym">Ostertagia circumcincta</name>
    <dbReference type="NCBI Taxonomy" id="45464"/>
    <lineage>
        <taxon>Eukaryota</taxon>
        <taxon>Metazoa</taxon>
        <taxon>Ecdysozoa</taxon>
        <taxon>Nematoda</taxon>
        <taxon>Chromadorea</taxon>
        <taxon>Rhabditida</taxon>
        <taxon>Rhabditina</taxon>
        <taxon>Rhabditomorpha</taxon>
        <taxon>Strongyloidea</taxon>
        <taxon>Trichostrongylidae</taxon>
        <taxon>Teladorsagia</taxon>
    </lineage>
</organism>
<dbReference type="InterPro" id="IPR041569">
    <property type="entry name" value="AAA_lid_3"/>
</dbReference>
<dbReference type="AlphaFoldDB" id="A0A2G9UMI6"/>
<feature type="domain" description="AAA ATPase AAA+ lid" evidence="3">
    <location>
        <begin position="16"/>
        <end position="67"/>
    </location>
</feature>
<dbReference type="PANTHER" id="PTHR23077:SF171">
    <property type="entry name" value="NUCLEAR VALOSIN-CONTAINING PROTEIN-LIKE"/>
    <property type="match status" value="1"/>
</dbReference>
<keyword evidence="5" id="KW-1185">Reference proteome</keyword>
<dbReference type="GO" id="GO:1990275">
    <property type="term" value="F:preribosome binding"/>
    <property type="evidence" value="ECO:0007669"/>
    <property type="project" value="TreeGrafter"/>
</dbReference>
<dbReference type="PANTHER" id="PTHR23077">
    <property type="entry name" value="AAA-FAMILY ATPASE"/>
    <property type="match status" value="1"/>
</dbReference>
<name>A0A2G9UMI6_TELCI</name>
<dbReference type="GO" id="GO:0003723">
    <property type="term" value="F:RNA binding"/>
    <property type="evidence" value="ECO:0007669"/>
    <property type="project" value="TreeGrafter"/>
</dbReference>
<dbReference type="GO" id="GO:0005524">
    <property type="term" value="F:ATP binding"/>
    <property type="evidence" value="ECO:0007669"/>
    <property type="project" value="UniProtKB-KW"/>
</dbReference>
<dbReference type="EMBL" id="KZ345936">
    <property type="protein sequence ID" value="PIO71474.1"/>
    <property type="molecule type" value="Genomic_DNA"/>
</dbReference>
<dbReference type="Gene3D" id="1.10.8.60">
    <property type="match status" value="1"/>
</dbReference>
<dbReference type="GO" id="GO:0042254">
    <property type="term" value="P:ribosome biogenesis"/>
    <property type="evidence" value="ECO:0007669"/>
    <property type="project" value="TreeGrafter"/>
</dbReference>
<evidence type="ECO:0000313" key="4">
    <source>
        <dbReference type="EMBL" id="PIO71474.1"/>
    </source>
</evidence>
<keyword evidence="2" id="KW-0067">ATP-binding</keyword>
<evidence type="ECO:0000259" key="3">
    <source>
        <dbReference type="Pfam" id="PF17862"/>
    </source>
</evidence>
<dbReference type="GO" id="GO:0016887">
    <property type="term" value="F:ATP hydrolysis activity"/>
    <property type="evidence" value="ECO:0007669"/>
    <property type="project" value="TreeGrafter"/>
</dbReference>
<dbReference type="GO" id="GO:0005634">
    <property type="term" value="C:nucleus"/>
    <property type="evidence" value="ECO:0007669"/>
    <property type="project" value="TreeGrafter"/>
</dbReference>
<dbReference type="Proteomes" id="UP000230423">
    <property type="component" value="Unassembled WGS sequence"/>
</dbReference>
<gene>
    <name evidence="4" type="ORF">TELCIR_06635</name>
</gene>
<keyword evidence="1" id="KW-0547">Nucleotide-binding</keyword>
<evidence type="ECO:0000313" key="5">
    <source>
        <dbReference type="Proteomes" id="UP000230423"/>
    </source>
</evidence>
<evidence type="ECO:0000256" key="2">
    <source>
        <dbReference type="ARBA" id="ARBA00022840"/>
    </source>
</evidence>
<protein>
    <recommendedName>
        <fullName evidence="3">AAA ATPase AAA+ lid domain-containing protein</fullName>
    </recommendedName>
</protein>
<accession>A0A2G9UMI6</accession>
<evidence type="ECO:0000256" key="1">
    <source>
        <dbReference type="ARBA" id="ARBA00022741"/>
    </source>
</evidence>
<dbReference type="OrthoDB" id="2187at2759"/>
<dbReference type="InterPro" id="IPR050168">
    <property type="entry name" value="AAA_ATPase_domain"/>
</dbReference>